<sequence>MRIQSNSSGTRTIEVSEAHLQTIDQYQLFRDLIDSNGYVDEQVLDKLRLNIRSLLEGDAGKDKKLLDLCLDVIYHQNMKAFGLQQLVLLFINWKNQGNDGLGMTIRAVQGTPFN</sequence>
<proteinExistence type="predicted"/>
<organism evidence="1 2">
    <name type="scientific">Xylanibacter ruminicola</name>
    <name type="common">Prevotella ruminicola</name>
    <dbReference type="NCBI Taxonomy" id="839"/>
    <lineage>
        <taxon>Bacteria</taxon>
        <taxon>Pseudomonadati</taxon>
        <taxon>Bacteroidota</taxon>
        <taxon>Bacteroidia</taxon>
        <taxon>Bacteroidales</taxon>
        <taxon>Prevotellaceae</taxon>
        <taxon>Xylanibacter</taxon>
    </lineage>
</organism>
<dbReference type="Proteomes" id="UP000184130">
    <property type="component" value="Unassembled WGS sequence"/>
</dbReference>
<dbReference type="EMBL" id="FRBD01000026">
    <property type="protein sequence ID" value="SHL16260.1"/>
    <property type="molecule type" value="Genomic_DNA"/>
</dbReference>
<dbReference type="AlphaFoldDB" id="A0A1M6YDU5"/>
<evidence type="ECO:0000313" key="2">
    <source>
        <dbReference type="Proteomes" id="UP000184130"/>
    </source>
</evidence>
<reference evidence="1 2" key="1">
    <citation type="submission" date="2016-11" db="EMBL/GenBank/DDBJ databases">
        <authorList>
            <person name="Jaros S."/>
            <person name="Januszkiewicz K."/>
            <person name="Wedrychowicz H."/>
        </authorList>
    </citation>
    <scope>NUCLEOTIDE SEQUENCE [LARGE SCALE GENOMIC DNA]</scope>
    <source>
        <strain evidence="1 2">KHT3</strain>
    </source>
</reference>
<accession>A0A1M6YDU5</accession>
<protein>
    <submittedName>
        <fullName evidence="1">Uncharacterized protein</fullName>
    </submittedName>
</protein>
<dbReference type="RefSeq" id="WP_073210990.1">
    <property type="nucleotide sequence ID" value="NZ_FRBD01000026.1"/>
</dbReference>
<dbReference type="OrthoDB" id="1037215at2"/>
<evidence type="ECO:0000313" key="1">
    <source>
        <dbReference type="EMBL" id="SHL16260.1"/>
    </source>
</evidence>
<gene>
    <name evidence="1" type="ORF">SAMN05216463_12629</name>
</gene>
<name>A0A1M6YDU5_XYLRU</name>